<dbReference type="Proteomes" id="UP000694725">
    <property type="component" value="Unplaced"/>
</dbReference>
<sequence length="108" mass="12172">MMSTLQTPTDLMTKATDKDKAKNYEALQLYQHAVGYFLHAIKQEAHSDKATESIRDKCMQHLDQKHGKKSVKENQSESKGDSHTGPEDRRLLGCGHQHHHAGLTHAAR</sequence>
<dbReference type="Pfam" id="PF04212">
    <property type="entry name" value="MIT"/>
    <property type="match status" value="1"/>
</dbReference>
<dbReference type="InterPro" id="IPR036181">
    <property type="entry name" value="MIT_dom_sf"/>
</dbReference>
<proteinExistence type="predicted"/>
<evidence type="ECO:0000256" key="1">
    <source>
        <dbReference type="SAM" id="MobiDB-lite"/>
    </source>
</evidence>
<evidence type="ECO:0000259" key="2">
    <source>
        <dbReference type="SMART" id="SM00745"/>
    </source>
</evidence>
<protein>
    <recommendedName>
        <fullName evidence="2">MIT domain-containing protein</fullName>
    </recommendedName>
</protein>
<feature type="compositionally biased region" description="Basic and acidic residues" evidence="1">
    <location>
        <begin position="45"/>
        <end position="91"/>
    </location>
</feature>
<dbReference type="SUPFAM" id="SSF116846">
    <property type="entry name" value="MIT domain"/>
    <property type="match status" value="1"/>
</dbReference>
<evidence type="ECO:0000313" key="3">
    <source>
        <dbReference type="Ensembl" id="ENSSSCP00065046567.1"/>
    </source>
</evidence>
<dbReference type="Ensembl" id="ENSSSCT00065104926.1">
    <property type="protein sequence ID" value="ENSSSCP00065046567.1"/>
    <property type="gene ID" value="ENSSSCG00065075984.1"/>
</dbReference>
<organism evidence="3 4">
    <name type="scientific">Sus scrofa</name>
    <name type="common">Pig</name>
    <dbReference type="NCBI Taxonomy" id="9823"/>
    <lineage>
        <taxon>Eukaryota</taxon>
        <taxon>Metazoa</taxon>
        <taxon>Chordata</taxon>
        <taxon>Craniata</taxon>
        <taxon>Vertebrata</taxon>
        <taxon>Euteleostomi</taxon>
        <taxon>Mammalia</taxon>
        <taxon>Eutheria</taxon>
        <taxon>Laurasiatheria</taxon>
        <taxon>Artiodactyla</taxon>
        <taxon>Suina</taxon>
        <taxon>Suidae</taxon>
        <taxon>Sus</taxon>
    </lineage>
</organism>
<dbReference type="AlphaFoldDB" id="A0A8D2AA44"/>
<dbReference type="SMART" id="SM00745">
    <property type="entry name" value="MIT"/>
    <property type="match status" value="1"/>
</dbReference>
<evidence type="ECO:0000313" key="4">
    <source>
        <dbReference type="Proteomes" id="UP000694725"/>
    </source>
</evidence>
<accession>A0A8D2AA44</accession>
<dbReference type="InterPro" id="IPR007330">
    <property type="entry name" value="MIT_dom"/>
</dbReference>
<feature type="region of interest" description="Disordered" evidence="1">
    <location>
        <begin position="45"/>
        <end position="108"/>
    </location>
</feature>
<feature type="domain" description="MIT" evidence="2">
    <location>
        <begin position="1"/>
        <end position="78"/>
    </location>
</feature>
<feature type="compositionally biased region" description="Basic residues" evidence="1">
    <location>
        <begin position="96"/>
        <end position="108"/>
    </location>
</feature>
<name>A0A8D2AA44_PIG</name>
<dbReference type="Gene3D" id="1.20.58.80">
    <property type="entry name" value="Phosphotransferase system, lactose/cellobiose-type IIA subunit"/>
    <property type="match status" value="1"/>
</dbReference>
<reference evidence="3" key="1">
    <citation type="submission" date="2025-08" db="UniProtKB">
        <authorList>
            <consortium name="Ensembl"/>
        </authorList>
    </citation>
    <scope>IDENTIFICATION</scope>
</reference>